<dbReference type="OrthoDB" id="1442481at2"/>
<name>A0A4R7JV56_9FLAO</name>
<sequence length="93" mass="10994">MDRLERAKLKDKVLRFLLRNRNCEHIRFYIALGKPTLYVDDFLNLGLEIYRYEPYILNIHSFNGDIFFDRTELTATFLENGGFTAIEEGLAED</sequence>
<gene>
    <name evidence="1" type="ORF">CLV90_3198</name>
</gene>
<organism evidence="1 2">
    <name type="scientific">Maribacter spongiicola</name>
    <dbReference type="NCBI Taxonomy" id="1206753"/>
    <lineage>
        <taxon>Bacteria</taxon>
        <taxon>Pseudomonadati</taxon>
        <taxon>Bacteroidota</taxon>
        <taxon>Flavobacteriia</taxon>
        <taxon>Flavobacteriales</taxon>
        <taxon>Flavobacteriaceae</taxon>
        <taxon>Maribacter</taxon>
    </lineage>
</organism>
<dbReference type="RefSeq" id="WP_133688450.1">
    <property type="nucleotide sequence ID" value="NZ_SOAY01000013.1"/>
</dbReference>
<protein>
    <submittedName>
        <fullName evidence="1">Uncharacterized protein</fullName>
    </submittedName>
</protein>
<evidence type="ECO:0000313" key="2">
    <source>
        <dbReference type="Proteomes" id="UP000294749"/>
    </source>
</evidence>
<keyword evidence="2" id="KW-1185">Reference proteome</keyword>
<evidence type="ECO:0000313" key="1">
    <source>
        <dbReference type="EMBL" id="TDT41965.1"/>
    </source>
</evidence>
<dbReference type="EMBL" id="SOAY01000013">
    <property type="protein sequence ID" value="TDT41965.1"/>
    <property type="molecule type" value="Genomic_DNA"/>
</dbReference>
<proteinExistence type="predicted"/>
<reference evidence="1 2" key="1">
    <citation type="submission" date="2019-03" db="EMBL/GenBank/DDBJ databases">
        <title>Genomic Encyclopedia of Archaeal and Bacterial Type Strains, Phase II (KMG-II): from individual species to whole genera.</title>
        <authorList>
            <person name="Goeker M."/>
        </authorList>
    </citation>
    <scope>NUCLEOTIDE SEQUENCE [LARGE SCALE GENOMIC DNA]</scope>
    <source>
        <strain evidence="1 2">DSM 25233</strain>
    </source>
</reference>
<comment type="caution">
    <text evidence="1">The sequence shown here is derived from an EMBL/GenBank/DDBJ whole genome shotgun (WGS) entry which is preliminary data.</text>
</comment>
<dbReference type="AlphaFoldDB" id="A0A4R7JV56"/>
<accession>A0A4R7JV56</accession>
<dbReference type="Proteomes" id="UP000294749">
    <property type="component" value="Unassembled WGS sequence"/>
</dbReference>